<dbReference type="Proteomes" id="UP001152320">
    <property type="component" value="Chromosome 14"/>
</dbReference>
<dbReference type="GO" id="GO:0017171">
    <property type="term" value="F:serine hydrolase activity"/>
    <property type="evidence" value="ECO:0007669"/>
    <property type="project" value="TreeGrafter"/>
</dbReference>
<protein>
    <submittedName>
        <fullName evidence="1">Uncharacterized protein</fullName>
    </submittedName>
</protein>
<dbReference type="AlphaFoldDB" id="A0A9Q1H0P3"/>
<dbReference type="OrthoDB" id="77878at2759"/>
<proteinExistence type="predicted"/>
<dbReference type="Pfam" id="PF05705">
    <property type="entry name" value="DUF829"/>
    <property type="match status" value="1"/>
</dbReference>
<gene>
    <name evidence="1" type="ORF">HOLleu_28210</name>
</gene>
<sequence length="338" mass="38509">MFGKVVLWPGHTSGRVFALSHHSCLAAKWISRNTTGCHRQTLVLSSTLSSVNSNLFQTTHRNMTSPLSVPRKETKVGAHLVYHQYHPEETEFGKTPHVLFLPWITASQRSAQRFEDLYGIRGFNVLTVWSSVRHFLWPKSAIPLANEVLTYLLSEVKSDLVIHGMSIGAYIYTTILMEAVKNQEAVSYFKRCVKGNVFDSLVCGGLNQMAIGVSKMMFNNFIMEKVVTTTMMSYFAVTKKHTVEEYDKAIQQFYDNPFTPSALIFYSTADRMSDPSIVEGIGHTWEKKGAHIRMKKWDDAGHVELFKKHPTEYAERLGQYIAYIRPSVRLYKPEVAKL</sequence>
<accession>A0A9Q1H0P3</accession>
<dbReference type="SUPFAM" id="SSF53474">
    <property type="entry name" value="alpha/beta-Hydrolases"/>
    <property type="match status" value="1"/>
</dbReference>
<dbReference type="PANTHER" id="PTHR20908">
    <property type="entry name" value="LD15586P"/>
    <property type="match status" value="1"/>
</dbReference>
<comment type="caution">
    <text evidence="1">The sequence shown here is derived from an EMBL/GenBank/DDBJ whole genome shotgun (WGS) entry which is preliminary data.</text>
</comment>
<organism evidence="1 2">
    <name type="scientific">Holothuria leucospilota</name>
    <name type="common">Black long sea cucumber</name>
    <name type="synonym">Mertensiothuria leucospilota</name>
    <dbReference type="NCBI Taxonomy" id="206669"/>
    <lineage>
        <taxon>Eukaryota</taxon>
        <taxon>Metazoa</taxon>
        <taxon>Echinodermata</taxon>
        <taxon>Eleutherozoa</taxon>
        <taxon>Echinozoa</taxon>
        <taxon>Holothuroidea</taxon>
        <taxon>Aspidochirotacea</taxon>
        <taxon>Aspidochirotida</taxon>
        <taxon>Holothuriidae</taxon>
        <taxon>Holothuria</taxon>
    </lineage>
</organism>
<keyword evidence="2" id="KW-1185">Reference proteome</keyword>
<dbReference type="PANTHER" id="PTHR20908:SF4">
    <property type="entry name" value="SI:DKEY-5I3.5"/>
    <property type="match status" value="1"/>
</dbReference>
<evidence type="ECO:0000313" key="2">
    <source>
        <dbReference type="Proteomes" id="UP001152320"/>
    </source>
</evidence>
<dbReference type="EMBL" id="JAIZAY010000014">
    <property type="protein sequence ID" value="KAJ8028948.1"/>
    <property type="molecule type" value="Genomic_DNA"/>
</dbReference>
<name>A0A9Q1H0P3_HOLLE</name>
<dbReference type="InterPro" id="IPR008547">
    <property type="entry name" value="DUF829_TMEM53"/>
</dbReference>
<evidence type="ECO:0000313" key="1">
    <source>
        <dbReference type="EMBL" id="KAJ8028948.1"/>
    </source>
</evidence>
<reference evidence="1" key="1">
    <citation type="submission" date="2021-10" db="EMBL/GenBank/DDBJ databases">
        <title>Tropical sea cucumber genome reveals ecological adaptation and Cuvierian tubules defense mechanism.</title>
        <authorList>
            <person name="Chen T."/>
        </authorList>
    </citation>
    <scope>NUCLEOTIDE SEQUENCE</scope>
    <source>
        <strain evidence="1">Nanhai2018</strain>
        <tissue evidence="1">Muscle</tissue>
    </source>
</reference>
<dbReference type="InterPro" id="IPR029058">
    <property type="entry name" value="AB_hydrolase_fold"/>
</dbReference>